<dbReference type="RefSeq" id="WP_238276166.1">
    <property type="nucleotide sequence ID" value="NZ_BPQR01000041.1"/>
</dbReference>
<comment type="caution">
    <text evidence="7">The sequence shown here is derived from an EMBL/GenBank/DDBJ whole genome shotgun (WGS) entry which is preliminary data.</text>
</comment>
<proteinExistence type="inferred from homology"/>
<dbReference type="EMBL" id="BPQR01000041">
    <property type="protein sequence ID" value="GJE07129.1"/>
    <property type="molecule type" value="Genomic_DNA"/>
</dbReference>
<keyword evidence="4 6" id="KW-1133">Transmembrane helix</keyword>
<feature type="transmembrane region" description="Helical" evidence="6">
    <location>
        <begin position="150"/>
        <end position="170"/>
    </location>
</feature>
<reference evidence="7" key="2">
    <citation type="submission" date="2021-08" db="EMBL/GenBank/DDBJ databases">
        <authorList>
            <person name="Tani A."/>
            <person name="Ola A."/>
            <person name="Ogura Y."/>
            <person name="Katsura K."/>
            <person name="Hayashi T."/>
        </authorList>
    </citation>
    <scope>NUCLEOTIDE SEQUENCE</scope>
    <source>
        <strain evidence="7">LMG 23639</strain>
    </source>
</reference>
<comment type="subcellular location">
    <subcellularLocation>
        <location evidence="1">Membrane</location>
        <topology evidence="1">Multi-pass membrane protein</topology>
    </subcellularLocation>
</comment>
<protein>
    <submittedName>
        <fullName evidence="7">Ferrous iron permease EfeU</fullName>
    </submittedName>
</protein>
<name>A0ABQ4SX67_9HYPH</name>
<feature type="transmembrane region" description="Helical" evidence="6">
    <location>
        <begin position="35"/>
        <end position="54"/>
    </location>
</feature>
<keyword evidence="8" id="KW-1185">Reference proteome</keyword>
<dbReference type="Proteomes" id="UP001055102">
    <property type="component" value="Unassembled WGS sequence"/>
</dbReference>
<feature type="transmembrane region" description="Helical" evidence="6">
    <location>
        <begin position="177"/>
        <end position="198"/>
    </location>
</feature>
<evidence type="ECO:0000256" key="2">
    <source>
        <dbReference type="ARBA" id="ARBA00008333"/>
    </source>
</evidence>
<accession>A0ABQ4SX67</accession>
<evidence type="ECO:0000256" key="4">
    <source>
        <dbReference type="ARBA" id="ARBA00022989"/>
    </source>
</evidence>
<evidence type="ECO:0000313" key="7">
    <source>
        <dbReference type="EMBL" id="GJE07129.1"/>
    </source>
</evidence>
<comment type="similarity">
    <text evidence="2">Belongs to the oxidase-dependent Fe transporter (OFeT) (TC 9.A.10.1) family.</text>
</comment>
<evidence type="ECO:0000256" key="5">
    <source>
        <dbReference type="ARBA" id="ARBA00023136"/>
    </source>
</evidence>
<evidence type="ECO:0000256" key="1">
    <source>
        <dbReference type="ARBA" id="ARBA00004141"/>
    </source>
</evidence>
<organism evidence="7 8">
    <name type="scientific">Methylobacterium jeotgali</name>
    <dbReference type="NCBI Taxonomy" id="381630"/>
    <lineage>
        <taxon>Bacteria</taxon>
        <taxon>Pseudomonadati</taxon>
        <taxon>Pseudomonadota</taxon>
        <taxon>Alphaproteobacteria</taxon>
        <taxon>Hyphomicrobiales</taxon>
        <taxon>Methylobacteriaceae</taxon>
        <taxon>Methylobacterium</taxon>
    </lineage>
</organism>
<dbReference type="Pfam" id="PF03239">
    <property type="entry name" value="FTR1"/>
    <property type="match status" value="1"/>
</dbReference>
<evidence type="ECO:0000256" key="6">
    <source>
        <dbReference type="SAM" id="Phobius"/>
    </source>
</evidence>
<sequence>MIGAFIIAFREVIEAGLIIGIVMAATRGIPGRGRWIGLGVFLGLAGAGLVAIFAERISDAFEGTGQDVLNAAVLLFAVVMLIWHNTWMAKHGRELAGELRATGEAVRSGQRSAAALTVVVGAAILREGAELVLFLYGLVASGTSGAELQVGALAGVGAGVLLSAVSYFGLASIPSRYVFSVTSALIILLAAGLAAQAVQFLTNAGIVTVLDQQMWNTSAYLTENSLPGRVLHALVGYTDRPTIAQGIAYVGTIAVMVALMQLGKGSGGRARKDEPRPAVRAA</sequence>
<feature type="transmembrane region" description="Helical" evidence="6">
    <location>
        <begin position="66"/>
        <end position="83"/>
    </location>
</feature>
<dbReference type="PANTHER" id="PTHR31632">
    <property type="entry name" value="IRON TRANSPORTER FTH1"/>
    <property type="match status" value="1"/>
</dbReference>
<feature type="transmembrane region" description="Helical" evidence="6">
    <location>
        <begin position="113"/>
        <end position="138"/>
    </location>
</feature>
<evidence type="ECO:0000313" key="8">
    <source>
        <dbReference type="Proteomes" id="UP001055102"/>
    </source>
</evidence>
<reference evidence="7" key="1">
    <citation type="journal article" date="2021" name="Front. Microbiol.">
        <title>Comprehensive Comparative Genomics and Phenotyping of Methylobacterium Species.</title>
        <authorList>
            <person name="Alessa O."/>
            <person name="Ogura Y."/>
            <person name="Fujitani Y."/>
            <person name="Takami H."/>
            <person name="Hayashi T."/>
            <person name="Sahin N."/>
            <person name="Tani A."/>
        </authorList>
    </citation>
    <scope>NUCLEOTIDE SEQUENCE</scope>
    <source>
        <strain evidence="7">LMG 23639</strain>
    </source>
</reference>
<keyword evidence="5 6" id="KW-0472">Membrane</keyword>
<gene>
    <name evidence="7" type="primary">efeU</name>
    <name evidence="7" type="ORF">AOPFMNJM_2453</name>
</gene>
<keyword evidence="3 6" id="KW-0812">Transmembrane</keyword>
<dbReference type="InterPro" id="IPR004923">
    <property type="entry name" value="FTR1/Fip1/EfeU"/>
</dbReference>
<feature type="transmembrane region" description="Helical" evidence="6">
    <location>
        <begin position="243"/>
        <end position="262"/>
    </location>
</feature>
<evidence type="ECO:0000256" key="3">
    <source>
        <dbReference type="ARBA" id="ARBA00022692"/>
    </source>
</evidence>
<dbReference type="PANTHER" id="PTHR31632:SF2">
    <property type="entry name" value="PLASMA MEMBRANE IRON PERMEASE"/>
    <property type="match status" value="1"/>
</dbReference>